<keyword evidence="2" id="KW-1185">Reference proteome</keyword>
<reference evidence="1" key="1">
    <citation type="journal article" date="2014" name="Int. J. Syst. Evol. Microbiol.">
        <title>Complete genome sequence of Corynebacterium casei LMG S-19264T (=DSM 44701T), isolated from a smear-ripened cheese.</title>
        <authorList>
            <consortium name="US DOE Joint Genome Institute (JGI-PGF)"/>
            <person name="Walter F."/>
            <person name="Albersmeier A."/>
            <person name="Kalinowski J."/>
            <person name="Ruckert C."/>
        </authorList>
    </citation>
    <scope>NUCLEOTIDE SEQUENCE</scope>
    <source>
        <strain evidence="1">CGMCC 1.12187</strain>
    </source>
</reference>
<sequence>MSLAPDTTTVPLPTDAGASCAVCGMEMRRVYNDAGTDFHWVTEGGPIGSSGSPIPGVETKTEWLDWLAVHDVATYSVVFGSCSALLAPWQDLHAPAPAPAYTGEVPECHGAPMQAGRDGWVCRVDPFHG</sequence>
<comment type="caution">
    <text evidence="1">The sequence shown here is derived from an EMBL/GenBank/DDBJ whole genome shotgun (WGS) entry which is preliminary data.</text>
</comment>
<evidence type="ECO:0000313" key="2">
    <source>
        <dbReference type="Proteomes" id="UP000638848"/>
    </source>
</evidence>
<protein>
    <submittedName>
        <fullName evidence="1">Uncharacterized protein</fullName>
    </submittedName>
</protein>
<name>A0A917H1K0_9MICC</name>
<reference evidence="1" key="2">
    <citation type="submission" date="2020-09" db="EMBL/GenBank/DDBJ databases">
        <authorList>
            <person name="Sun Q."/>
            <person name="Zhou Y."/>
        </authorList>
    </citation>
    <scope>NUCLEOTIDE SEQUENCE</scope>
    <source>
        <strain evidence="1">CGMCC 1.12187</strain>
    </source>
</reference>
<organism evidence="1 2">
    <name type="scientific">Kocuria dechangensis</name>
    <dbReference type="NCBI Taxonomy" id="1176249"/>
    <lineage>
        <taxon>Bacteria</taxon>
        <taxon>Bacillati</taxon>
        <taxon>Actinomycetota</taxon>
        <taxon>Actinomycetes</taxon>
        <taxon>Micrococcales</taxon>
        <taxon>Micrococcaceae</taxon>
        <taxon>Kocuria</taxon>
    </lineage>
</organism>
<evidence type="ECO:0000313" key="1">
    <source>
        <dbReference type="EMBL" id="GGG64547.1"/>
    </source>
</evidence>
<dbReference type="AlphaFoldDB" id="A0A917H1K0"/>
<dbReference type="Proteomes" id="UP000638848">
    <property type="component" value="Unassembled WGS sequence"/>
</dbReference>
<proteinExistence type="predicted"/>
<dbReference type="RefSeq" id="WP_188538679.1">
    <property type="nucleotide sequence ID" value="NZ_BMEQ01000019.1"/>
</dbReference>
<dbReference type="EMBL" id="BMEQ01000019">
    <property type="protein sequence ID" value="GGG64547.1"/>
    <property type="molecule type" value="Genomic_DNA"/>
</dbReference>
<gene>
    <name evidence="1" type="ORF">GCM10011374_30240</name>
</gene>
<accession>A0A917H1K0</accession>